<feature type="region of interest" description="Disordered" evidence="1">
    <location>
        <begin position="19"/>
        <end position="75"/>
    </location>
</feature>
<keyword evidence="3" id="KW-1185">Reference proteome</keyword>
<evidence type="ECO:0000313" key="2">
    <source>
        <dbReference type="EMBL" id="KAJ4317596.1"/>
    </source>
</evidence>
<name>A0A9W8WAG2_9HYPO</name>
<proteinExistence type="predicted"/>
<dbReference type="Proteomes" id="UP001140502">
    <property type="component" value="Unassembled WGS sequence"/>
</dbReference>
<accession>A0A9W8WAG2</accession>
<evidence type="ECO:0000256" key="1">
    <source>
        <dbReference type="SAM" id="MobiDB-lite"/>
    </source>
</evidence>
<protein>
    <submittedName>
        <fullName evidence="2">Uncharacterized protein</fullName>
    </submittedName>
</protein>
<evidence type="ECO:0000313" key="3">
    <source>
        <dbReference type="Proteomes" id="UP001140502"/>
    </source>
</evidence>
<reference evidence="2" key="1">
    <citation type="submission" date="2022-10" db="EMBL/GenBank/DDBJ databases">
        <title>Tapping the CABI collections for fungal endophytes: first genome assemblies for Collariella, Neodidymelliopsis, Ascochyta clinopodiicola, Didymella pomorum, Didymosphaeria variabile, Neocosmospora piperis and Neocucurbitaria cava.</title>
        <authorList>
            <person name="Hill R."/>
        </authorList>
    </citation>
    <scope>NUCLEOTIDE SEQUENCE</scope>
    <source>
        <strain evidence="2">IMI 366586</strain>
    </source>
</reference>
<gene>
    <name evidence="2" type="ORF">N0V84_007266</name>
</gene>
<organism evidence="2 3">
    <name type="scientific">Fusarium piperis</name>
    <dbReference type="NCBI Taxonomy" id="1435070"/>
    <lineage>
        <taxon>Eukaryota</taxon>
        <taxon>Fungi</taxon>
        <taxon>Dikarya</taxon>
        <taxon>Ascomycota</taxon>
        <taxon>Pezizomycotina</taxon>
        <taxon>Sordariomycetes</taxon>
        <taxon>Hypocreomycetidae</taxon>
        <taxon>Hypocreales</taxon>
        <taxon>Nectriaceae</taxon>
        <taxon>Fusarium</taxon>
        <taxon>Fusarium solani species complex</taxon>
    </lineage>
</organism>
<dbReference type="AlphaFoldDB" id="A0A9W8WAG2"/>
<feature type="compositionally biased region" description="Basic and acidic residues" evidence="1">
    <location>
        <begin position="50"/>
        <end position="64"/>
    </location>
</feature>
<comment type="caution">
    <text evidence="2">The sequence shown here is derived from an EMBL/GenBank/DDBJ whole genome shotgun (WGS) entry which is preliminary data.</text>
</comment>
<sequence length="280" mass="31100">MSSPGLPLSPSRFIYERSASMAELRGEDTDLDSYPPSIPPSEDEPGTPEDYDRFSPAHGHDHARFAGPMTAEPYSRDVTPYERESEQSDTTTMSFRFTEDSVPENVAHALNNPGFRCLTTRQVHDICLEVSQDYIQNFRYNIEQRLPEPQGNVSGRFTDRVSIFDEMARSLYRSIHVTASLMANTTLICSIIWVRGNALQMLSPESVSRALDDMSAVNAAAEDIAAILGIASRRGDVQEADVRNALHAGMEYCERLGYLDNCEDLEGLALGFSVSTELGF</sequence>
<dbReference type="EMBL" id="JAPEUR010000157">
    <property type="protein sequence ID" value="KAJ4317596.1"/>
    <property type="molecule type" value="Genomic_DNA"/>
</dbReference>
<dbReference type="OrthoDB" id="5051421at2759"/>